<protein>
    <submittedName>
        <fullName evidence="2">Uncharacterized protein</fullName>
    </submittedName>
</protein>
<accession>A0A2H3EEV1</accession>
<evidence type="ECO:0000313" key="3">
    <source>
        <dbReference type="Proteomes" id="UP000217790"/>
    </source>
</evidence>
<proteinExistence type="predicted"/>
<gene>
    <name evidence="2" type="ORF">ARMGADRAFT_220435</name>
</gene>
<reference evidence="3" key="1">
    <citation type="journal article" date="2017" name="Nat. Ecol. Evol.">
        <title>Genome expansion and lineage-specific genetic innovations in the forest pathogenic fungi Armillaria.</title>
        <authorList>
            <person name="Sipos G."/>
            <person name="Prasanna A.N."/>
            <person name="Walter M.C."/>
            <person name="O'Connor E."/>
            <person name="Balint B."/>
            <person name="Krizsan K."/>
            <person name="Kiss B."/>
            <person name="Hess J."/>
            <person name="Varga T."/>
            <person name="Slot J."/>
            <person name="Riley R."/>
            <person name="Boka B."/>
            <person name="Rigling D."/>
            <person name="Barry K."/>
            <person name="Lee J."/>
            <person name="Mihaltcheva S."/>
            <person name="LaButti K."/>
            <person name="Lipzen A."/>
            <person name="Waldron R."/>
            <person name="Moloney N.M."/>
            <person name="Sperisen C."/>
            <person name="Kredics L."/>
            <person name="Vagvoelgyi C."/>
            <person name="Patrignani A."/>
            <person name="Fitzpatrick D."/>
            <person name="Nagy I."/>
            <person name="Doyle S."/>
            <person name="Anderson J.B."/>
            <person name="Grigoriev I.V."/>
            <person name="Gueldener U."/>
            <person name="Muensterkoetter M."/>
            <person name="Nagy L.G."/>
        </authorList>
    </citation>
    <scope>NUCLEOTIDE SEQUENCE [LARGE SCALE GENOMIC DNA]</scope>
    <source>
        <strain evidence="3">Ar21-2</strain>
    </source>
</reference>
<dbReference type="InParanoid" id="A0A2H3EEV1"/>
<organism evidence="2 3">
    <name type="scientific">Armillaria gallica</name>
    <name type="common">Bulbous honey fungus</name>
    <name type="synonym">Armillaria bulbosa</name>
    <dbReference type="NCBI Taxonomy" id="47427"/>
    <lineage>
        <taxon>Eukaryota</taxon>
        <taxon>Fungi</taxon>
        <taxon>Dikarya</taxon>
        <taxon>Basidiomycota</taxon>
        <taxon>Agaricomycotina</taxon>
        <taxon>Agaricomycetes</taxon>
        <taxon>Agaricomycetidae</taxon>
        <taxon>Agaricales</taxon>
        <taxon>Marasmiineae</taxon>
        <taxon>Physalacriaceae</taxon>
        <taxon>Armillaria</taxon>
    </lineage>
</organism>
<feature type="region of interest" description="Disordered" evidence="1">
    <location>
        <begin position="71"/>
        <end position="101"/>
    </location>
</feature>
<dbReference type="AlphaFoldDB" id="A0A2H3EEV1"/>
<evidence type="ECO:0000313" key="2">
    <source>
        <dbReference type="EMBL" id="PBL01549.1"/>
    </source>
</evidence>
<name>A0A2H3EEV1_ARMGA</name>
<evidence type="ECO:0000256" key="1">
    <source>
        <dbReference type="SAM" id="MobiDB-lite"/>
    </source>
</evidence>
<dbReference type="Proteomes" id="UP000217790">
    <property type="component" value="Unassembled WGS sequence"/>
</dbReference>
<keyword evidence="3" id="KW-1185">Reference proteome</keyword>
<sequence>MKRKLRGNWKGNLCMVASLFIRPSSSSSQPQPYGYDIRMRCFLLHGSERRTPWRSYIRLMTDIMTMVQATNRTRRERDHGKAPRLGTVQEPSRRTRPESRPLILPECPYRRMVAWRSRLAKGS</sequence>
<dbReference type="EMBL" id="KZ293645">
    <property type="protein sequence ID" value="PBL01549.1"/>
    <property type="molecule type" value="Genomic_DNA"/>
</dbReference>